<protein>
    <submittedName>
        <fullName evidence="1">Uncharacterized protein</fullName>
    </submittedName>
</protein>
<evidence type="ECO:0000313" key="2">
    <source>
        <dbReference type="Proteomes" id="UP001163321"/>
    </source>
</evidence>
<reference evidence="1 2" key="1">
    <citation type="journal article" date="2022" name="bioRxiv">
        <title>The genome of the oomycete Peronosclerospora sorghi, a cosmopolitan pathogen of maize and sorghum, is inflated with dispersed pseudogenes.</title>
        <authorList>
            <person name="Fletcher K."/>
            <person name="Martin F."/>
            <person name="Isakeit T."/>
            <person name="Cavanaugh K."/>
            <person name="Magill C."/>
            <person name="Michelmore R."/>
        </authorList>
    </citation>
    <scope>NUCLEOTIDE SEQUENCE [LARGE SCALE GENOMIC DNA]</scope>
    <source>
        <strain evidence="1">P6</strain>
    </source>
</reference>
<comment type="caution">
    <text evidence="1">The sequence shown here is derived from an EMBL/GenBank/DDBJ whole genome shotgun (WGS) entry which is preliminary data.</text>
</comment>
<evidence type="ECO:0000313" key="1">
    <source>
        <dbReference type="EMBL" id="KAI9913615.1"/>
    </source>
</evidence>
<name>A0ACC0W443_9STRA</name>
<organism evidence="1 2">
    <name type="scientific">Peronosclerospora sorghi</name>
    <dbReference type="NCBI Taxonomy" id="230839"/>
    <lineage>
        <taxon>Eukaryota</taxon>
        <taxon>Sar</taxon>
        <taxon>Stramenopiles</taxon>
        <taxon>Oomycota</taxon>
        <taxon>Peronosporomycetes</taxon>
        <taxon>Peronosporales</taxon>
        <taxon>Peronosporaceae</taxon>
        <taxon>Peronosclerospora</taxon>
    </lineage>
</organism>
<accession>A0ACC0W443</accession>
<dbReference type="Proteomes" id="UP001163321">
    <property type="component" value="Chromosome 4"/>
</dbReference>
<gene>
    <name evidence="1" type="ORF">PsorP6_006176</name>
</gene>
<sequence>MTSSNNETLGQTKQRHKLELRAFQKKAKKDRLSKKEVEAQLHNHELKAFETKEEIQRLLFLTQNEAAEAANLATKQAKDQAKALS</sequence>
<proteinExistence type="predicted"/>
<keyword evidence="2" id="KW-1185">Reference proteome</keyword>
<dbReference type="EMBL" id="CM047583">
    <property type="protein sequence ID" value="KAI9913615.1"/>
    <property type="molecule type" value="Genomic_DNA"/>
</dbReference>